<comment type="caution">
    <text evidence="2">The sequence shown here is derived from an EMBL/GenBank/DDBJ whole genome shotgun (WGS) entry which is preliminary data.</text>
</comment>
<keyword evidence="2" id="KW-0282">Flagellum</keyword>
<dbReference type="InterPro" id="IPR031316">
    <property type="entry name" value="FlgM_C"/>
</dbReference>
<evidence type="ECO:0000259" key="1">
    <source>
        <dbReference type="Pfam" id="PF04316"/>
    </source>
</evidence>
<keyword evidence="3" id="KW-1185">Reference proteome</keyword>
<dbReference type="AlphaFoldDB" id="A0A9X0QIS5"/>
<name>A0A9X0QIS5_9BACT</name>
<organism evidence="2 3">
    <name type="scientific">Tunturiibacter gelidiferens</name>
    <dbReference type="NCBI Taxonomy" id="3069689"/>
    <lineage>
        <taxon>Bacteria</taxon>
        <taxon>Pseudomonadati</taxon>
        <taxon>Acidobacteriota</taxon>
        <taxon>Terriglobia</taxon>
        <taxon>Terriglobales</taxon>
        <taxon>Acidobacteriaceae</taxon>
        <taxon>Tunturiibacter</taxon>
    </lineage>
</organism>
<dbReference type="SUPFAM" id="SSF101498">
    <property type="entry name" value="Anti-sigma factor FlgM"/>
    <property type="match status" value="1"/>
</dbReference>
<dbReference type="InterPro" id="IPR035890">
    <property type="entry name" value="Anti-sigma-28_factor_FlgM_sf"/>
</dbReference>
<dbReference type="Pfam" id="PF04316">
    <property type="entry name" value="FlgM"/>
    <property type="match status" value="1"/>
</dbReference>
<reference evidence="2 3" key="1">
    <citation type="submission" date="2020-08" db="EMBL/GenBank/DDBJ databases">
        <title>Genomic Encyclopedia of Type Strains, Phase IV (KMG-V): Genome sequencing to study the core and pangenomes of soil and plant-associated prokaryotes.</title>
        <authorList>
            <person name="Whitman W."/>
        </authorList>
    </citation>
    <scope>NUCLEOTIDE SEQUENCE [LARGE SCALE GENOMIC DNA]</scope>
    <source>
        <strain evidence="2 3">X5P2</strain>
    </source>
</reference>
<dbReference type="Proteomes" id="UP000535182">
    <property type="component" value="Unassembled WGS sequence"/>
</dbReference>
<protein>
    <submittedName>
        <fullName evidence="2">Anti-sigma28 factor (Negative regulator of flagellin synthesis)</fullName>
    </submittedName>
</protein>
<dbReference type="RefSeq" id="WP_183980904.1">
    <property type="nucleotide sequence ID" value="NZ_JACHEB010000012.1"/>
</dbReference>
<dbReference type="EMBL" id="JACHEB010000012">
    <property type="protein sequence ID" value="MBB5331039.1"/>
    <property type="molecule type" value="Genomic_DNA"/>
</dbReference>
<keyword evidence="2" id="KW-0969">Cilium</keyword>
<evidence type="ECO:0000313" key="2">
    <source>
        <dbReference type="EMBL" id="MBB5331039.1"/>
    </source>
</evidence>
<feature type="domain" description="Anti-sigma-28 factor FlgM C-terminal" evidence="1">
    <location>
        <begin position="51"/>
        <end position="98"/>
    </location>
</feature>
<sequence>MSYTSGIGGQQIGNAITPSGAQPIVSVDTSGIAADKHQALSATAVHDDETVVSSTGGLVLQALEASDTRTAKVLSLQETIAVGSYTVSSSDVADKIIQSLLK</sequence>
<evidence type="ECO:0000313" key="3">
    <source>
        <dbReference type="Proteomes" id="UP000535182"/>
    </source>
</evidence>
<proteinExistence type="predicted"/>
<accession>A0A9X0QIS5</accession>
<gene>
    <name evidence="2" type="ORF">HDF14_004676</name>
</gene>
<keyword evidence="2" id="KW-0966">Cell projection</keyword>